<evidence type="ECO:0000256" key="1">
    <source>
        <dbReference type="SAM" id="MobiDB-lite"/>
    </source>
</evidence>
<proteinExistence type="predicted"/>
<reference evidence="2" key="1">
    <citation type="submission" date="2022-10" db="EMBL/GenBank/DDBJ databases">
        <title>Tapping the CABI collections for fungal endophytes: first genome assemblies for Collariella, Neodidymelliopsis, Ascochyta clinopodiicola, Didymella pomorum, Didymosphaeria variabile, Neocosmospora piperis and Neocucurbitaria cava.</title>
        <authorList>
            <person name="Hill R."/>
        </authorList>
    </citation>
    <scope>NUCLEOTIDE SEQUENCE</scope>
    <source>
        <strain evidence="2">IMI 356814</strain>
    </source>
</reference>
<evidence type="ECO:0000313" key="2">
    <source>
        <dbReference type="EMBL" id="KAJ4377795.1"/>
    </source>
</evidence>
<dbReference type="Proteomes" id="UP001140560">
    <property type="component" value="Unassembled WGS sequence"/>
</dbReference>
<feature type="region of interest" description="Disordered" evidence="1">
    <location>
        <begin position="56"/>
        <end position="99"/>
    </location>
</feature>
<dbReference type="AlphaFoldDB" id="A0A9W9CRA7"/>
<gene>
    <name evidence="2" type="ORF">N0V83_000625</name>
</gene>
<evidence type="ECO:0000313" key="3">
    <source>
        <dbReference type="Proteomes" id="UP001140560"/>
    </source>
</evidence>
<name>A0A9W9CRA7_9PLEO</name>
<keyword evidence="3" id="KW-1185">Reference proteome</keyword>
<dbReference type="OrthoDB" id="3791982at2759"/>
<dbReference type="EMBL" id="JAPEUY010000001">
    <property type="protein sequence ID" value="KAJ4377795.1"/>
    <property type="molecule type" value="Genomic_DNA"/>
</dbReference>
<protein>
    <submittedName>
        <fullName evidence="2">Uncharacterized protein</fullName>
    </submittedName>
</protein>
<comment type="caution">
    <text evidence="2">The sequence shown here is derived from an EMBL/GenBank/DDBJ whole genome shotgun (WGS) entry which is preliminary data.</text>
</comment>
<feature type="compositionally biased region" description="Low complexity" evidence="1">
    <location>
        <begin position="79"/>
        <end position="91"/>
    </location>
</feature>
<accession>A0A9W9CRA7</accession>
<sequence>MSSSSSSNGANQPAKSDPWADFEKWMNVNYPVAVNTPTPPDIPVILRVRKQAETTLAQKGTDSAPAGDAILGPDHSVRPTHVSPTPVTTSPEPAPTSPLNVPEGIPIVAYFRPQLLKGPGIDVVVGPNDASSSTHERESWSLPKALIGFYSPLSKSRLRSQVPGARKKFAPGSLLRRFFFDLVATFFHVPARVVGTTEEWDEIMSEHAELRANLLSGFRKGADQRQSLEAKDAYMVRHKTARPSSNVANMNENTIIPAKRRADGARVKKEV</sequence>
<organism evidence="2 3">
    <name type="scientific">Neocucurbitaria cava</name>
    <dbReference type="NCBI Taxonomy" id="798079"/>
    <lineage>
        <taxon>Eukaryota</taxon>
        <taxon>Fungi</taxon>
        <taxon>Dikarya</taxon>
        <taxon>Ascomycota</taxon>
        <taxon>Pezizomycotina</taxon>
        <taxon>Dothideomycetes</taxon>
        <taxon>Pleosporomycetidae</taxon>
        <taxon>Pleosporales</taxon>
        <taxon>Pleosporineae</taxon>
        <taxon>Cucurbitariaceae</taxon>
        <taxon>Neocucurbitaria</taxon>
    </lineage>
</organism>